<evidence type="ECO:0000256" key="1">
    <source>
        <dbReference type="SAM" id="SignalP"/>
    </source>
</evidence>
<proteinExistence type="predicted"/>
<dbReference type="PROSITE" id="PS51257">
    <property type="entry name" value="PROKAR_LIPOPROTEIN"/>
    <property type="match status" value="1"/>
</dbReference>
<feature type="signal peptide" evidence="1">
    <location>
        <begin position="1"/>
        <end position="22"/>
    </location>
</feature>
<name>A0A066UPT2_9VIBR</name>
<comment type="caution">
    <text evidence="2">The sequence shown here is derived from an EMBL/GenBank/DDBJ whole genome shotgun (WGS) entry which is preliminary data.</text>
</comment>
<protein>
    <recommendedName>
        <fullName evidence="4">Lipoprotein</fullName>
    </recommendedName>
</protein>
<dbReference type="OrthoDB" id="1436842at2"/>
<dbReference type="RefSeq" id="WP_032550086.1">
    <property type="nucleotide sequence ID" value="NZ_JFFR01000006.1"/>
</dbReference>
<dbReference type="NCBIfam" id="NF040519">
    <property type="entry name" value="Sbal_3080_fam"/>
    <property type="match status" value="1"/>
</dbReference>
<accession>A0A066UPT2</accession>
<sequence>MKNALILFAVALLAGCSAPKYSGNALPEASNIENITIVEDTKTRTVFLDSMLDWCLNNQVKCKVVADGSEHKPEEVTLDYVSRWSWDFRTFVADAKISAYQGQERVGNVEFKAPNSANLSKFGDDMERIKAMMDILFDKKTAQEATQMIADEKL</sequence>
<dbReference type="EMBL" id="JFFR01000006">
    <property type="protein sequence ID" value="KDN29466.1"/>
    <property type="molecule type" value="Genomic_DNA"/>
</dbReference>
<dbReference type="Proteomes" id="UP000027219">
    <property type="component" value="Unassembled WGS sequence"/>
</dbReference>
<feature type="chain" id="PRO_5001627444" description="Lipoprotein" evidence="1">
    <location>
        <begin position="23"/>
        <end position="154"/>
    </location>
</feature>
<dbReference type="AlphaFoldDB" id="A0A066UPT2"/>
<gene>
    <name evidence="2" type="ORF">VFDL14_07960</name>
</gene>
<evidence type="ECO:0000313" key="3">
    <source>
        <dbReference type="Proteomes" id="UP000027219"/>
    </source>
</evidence>
<keyword evidence="1" id="KW-0732">Signal</keyword>
<reference evidence="2 3" key="1">
    <citation type="submission" date="2014-02" db="EMBL/GenBank/DDBJ databases">
        <title>Vibrio fortis Dalian14 Genome Sequencing.</title>
        <authorList>
            <person name="Wang Y."/>
            <person name="Song L."/>
            <person name="Liu G."/>
            <person name="Ding J."/>
        </authorList>
    </citation>
    <scope>NUCLEOTIDE SEQUENCE [LARGE SCALE GENOMIC DNA]</scope>
    <source>
        <strain evidence="2 3">Dalian14</strain>
    </source>
</reference>
<evidence type="ECO:0000313" key="2">
    <source>
        <dbReference type="EMBL" id="KDN29466.1"/>
    </source>
</evidence>
<organism evidence="2 3">
    <name type="scientific">Vibrio fortis</name>
    <dbReference type="NCBI Taxonomy" id="212667"/>
    <lineage>
        <taxon>Bacteria</taxon>
        <taxon>Pseudomonadati</taxon>
        <taxon>Pseudomonadota</taxon>
        <taxon>Gammaproteobacteria</taxon>
        <taxon>Vibrionales</taxon>
        <taxon>Vibrionaceae</taxon>
        <taxon>Vibrio</taxon>
    </lineage>
</organism>
<evidence type="ECO:0008006" key="4">
    <source>
        <dbReference type="Google" id="ProtNLM"/>
    </source>
</evidence>
<dbReference type="STRING" id="212667.VFDL14_07960"/>
<keyword evidence="3" id="KW-1185">Reference proteome</keyword>